<gene>
    <name evidence="1" type="ORF">SAMN04488522_105415</name>
</gene>
<evidence type="ECO:0008006" key="3">
    <source>
        <dbReference type="Google" id="ProtNLM"/>
    </source>
</evidence>
<dbReference type="Proteomes" id="UP000184287">
    <property type="component" value="Unassembled WGS sequence"/>
</dbReference>
<protein>
    <recommendedName>
        <fullName evidence="3">VWFA domain-containing protein</fullName>
    </recommendedName>
</protein>
<proteinExistence type="predicted"/>
<reference evidence="2" key="1">
    <citation type="submission" date="2016-11" db="EMBL/GenBank/DDBJ databases">
        <authorList>
            <person name="Varghese N."/>
            <person name="Submissions S."/>
        </authorList>
    </citation>
    <scope>NUCLEOTIDE SEQUENCE [LARGE SCALE GENOMIC DNA]</scope>
    <source>
        <strain evidence="2">DSM 16990</strain>
    </source>
</reference>
<keyword evidence="2" id="KW-1185">Reference proteome</keyword>
<evidence type="ECO:0000313" key="1">
    <source>
        <dbReference type="EMBL" id="SHG41431.1"/>
    </source>
</evidence>
<accession>A0A1M5JLM5</accession>
<organism evidence="1 2">
    <name type="scientific">Pedobacter caeni</name>
    <dbReference type="NCBI Taxonomy" id="288992"/>
    <lineage>
        <taxon>Bacteria</taxon>
        <taxon>Pseudomonadati</taxon>
        <taxon>Bacteroidota</taxon>
        <taxon>Sphingobacteriia</taxon>
        <taxon>Sphingobacteriales</taxon>
        <taxon>Sphingobacteriaceae</taxon>
        <taxon>Pedobacter</taxon>
    </lineage>
</organism>
<dbReference type="RefSeq" id="WP_073235095.1">
    <property type="nucleotide sequence ID" value="NZ_FQUQ01000005.1"/>
</dbReference>
<sequence length="313" mass="35163">MGYTRWSDDAYSYLKDSRTNSSVDDIFANNRTGMASDKMLPAGVKYRESRDSDIHPDSLSIAVFLDVTGSMGRIPEVLVREKLGSLMNTLINHGIEHPQILFGGIGDHLTDRYPLQIGQFESGTDELDKWLTEIYLEGGGGGQNKESYLLAWLFAARHTSCDCFEKRGQKGFLFTIGDESNWDQLERQRLEQIMGYPEAVTLTDKQLLEEVQRSYHVFHIHINEASYKDDPKVLGYWKGMLGERLIILNDYNAIAETIAATVAMIQGTGLDEVLKSFDQHTAKTVGSALLNINKTGLATTDDKKGFFSKIFKL</sequence>
<dbReference type="STRING" id="288992.SAMN04488522_105415"/>
<evidence type="ECO:0000313" key="2">
    <source>
        <dbReference type="Proteomes" id="UP000184287"/>
    </source>
</evidence>
<dbReference type="AlphaFoldDB" id="A0A1M5JLM5"/>
<name>A0A1M5JLM5_9SPHI</name>
<dbReference type="OrthoDB" id="4366615at2"/>
<dbReference type="EMBL" id="FQUQ01000005">
    <property type="protein sequence ID" value="SHG41431.1"/>
    <property type="molecule type" value="Genomic_DNA"/>
</dbReference>